<proteinExistence type="predicted"/>
<dbReference type="AlphaFoldDB" id="A0A0A9DZZ9"/>
<reference evidence="1" key="2">
    <citation type="journal article" date="2015" name="Data Brief">
        <title>Shoot transcriptome of the giant reed, Arundo donax.</title>
        <authorList>
            <person name="Barrero R.A."/>
            <person name="Guerrero F.D."/>
            <person name="Moolhuijzen P."/>
            <person name="Goolsby J.A."/>
            <person name="Tidwell J."/>
            <person name="Bellgard S.E."/>
            <person name="Bellgard M.I."/>
        </authorList>
    </citation>
    <scope>NUCLEOTIDE SEQUENCE</scope>
    <source>
        <tissue evidence="1">Shoot tissue taken approximately 20 cm above the soil surface</tissue>
    </source>
</reference>
<sequence>MRVTCCQTSVYTIPFIVDLMLDTEWLDLKSHYSRKFRIIIFVILY</sequence>
<name>A0A0A9DZZ9_ARUDO</name>
<organism evidence="1">
    <name type="scientific">Arundo donax</name>
    <name type="common">Giant reed</name>
    <name type="synonym">Donax arundinaceus</name>
    <dbReference type="NCBI Taxonomy" id="35708"/>
    <lineage>
        <taxon>Eukaryota</taxon>
        <taxon>Viridiplantae</taxon>
        <taxon>Streptophyta</taxon>
        <taxon>Embryophyta</taxon>
        <taxon>Tracheophyta</taxon>
        <taxon>Spermatophyta</taxon>
        <taxon>Magnoliopsida</taxon>
        <taxon>Liliopsida</taxon>
        <taxon>Poales</taxon>
        <taxon>Poaceae</taxon>
        <taxon>PACMAD clade</taxon>
        <taxon>Arundinoideae</taxon>
        <taxon>Arundineae</taxon>
        <taxon>Arundo</taxon>
    </lineage>
</organism>
<reference evidence="1" key="1">
    <citation type="submission" date="2014-09" db="EMBL/GenBank/DDBJ databases">
        <authorList>
            <person name="Magalhaes I.L.F."/>
            <person name="Oliveira U."/>
            <person name="Santos F.R."/>
            <person name="Vidigal T.H.D.A."/>
            <person name="Brescovit A.D."/>
            <person name="Santos A.J."/>
        </authorList>
    </citation>
    <scope>NUCLEOTIDE SEQUENCE</scope>
    <source>
        <tissue evidence="1">Shoot tissue taken approximately 20 cm above the soil surface</tissue>
    </source>
</reference>
<evidence type="ECO:0000313" key="1">
    <source>
        <dbReference type="EMBL" id="JAD89322.1"/>
    </source>
</evidence>
<protein>
    <submittedName>
        <fullName evidence="1">Uncharacterized protein</fullName>
    </submittedName>
</protein>
<accession>A0A0A9DZZ9</accession>
<dbReference type="EMBL" id="GBRH01208573">
    <property type="protein sequence ID" value="JAD89322.1"/>
    <property type="molecule type" value="Transcribed_RNA"/>
</dbReference>